<dbReference type="PANTHER" id="PTHR31627">
    <property type="entry name" value="SERPENTINE RECEPTOR CLASS GAMMA-RELATED"/>
    <property type="match status" value="1"/>
</dbReference>
<evidence type="ECO:0000313" key="7">
    <source>
        <dbReference type="Proteomes" id="UP000835052"/>
    </source>
</evidence>
<protein>
    <recommendedName>
        <fullName evidence="8">Serpentine receptor class gamma</fullName>
    </recommendedName>
</protein>
<dbReference type="Pfam" id="PF10323">
    <property type="entry name" value="7TM_GPCR_Srv"/>
    <property type="match status" value="1"/>
</dbReference>
<dbReference type="Gene3D" id="1.20.1070.10">
    <property type="entry name" value="Rhodopsin 7-helix transmembrane proteins"/>
    <property type="match status" value="1"/>
</dbReference>
<feature type="transmembrane region" description="Helical" evidence="5">
    <location>
        <begin position="130"/>
        <end position="150"/>
    </location>
</feature>
<dbReference type="PANTHER" id="PTHR31627:SF42">
    <property type="entry name" value="G_PROTEIN_RECEP_F1_2 DOMAIN-CONTAINING PROTEIN-RELATED"/>
    <property type="match status" value="1"/>
</dbReference>
<evidence type="ECO:0000256" key="3">
    <source>
        <dbReference type="ARBA" id="ARBA00022989"/>
    </source>
</evidence>
<evidence type="ECO:0000256" key="5">
    <source>
        <dbReference type="SAM" id="Phobius"/>
    </source>
</evidence>
<dbReference type="SUPFAM" id="SSF81321">
    <property type="entry name" value="Family A G protein-coupled receptor-like"/>
    <property type="match status" value="1"/>
</dbReference>
<dbReference type="GO" id="GO:0016020">
    <property type="term" value="C:membrane"/>
    <property type="evidence" value="ECO:0007669"/>
    <property type="project" value="UniProtKB-SubCell"/>
</dbReference>
<feature type="transmembrane region" description="Helical" evidence="5">
    <location>
        <begin position="41"/>
        <end position="62"/>
    </location>
</feature>
<feature type="transmembrane region" description="Helical" evidence="5">
    <location>
        <begin position="248"/>
        <end position="267"/>
    </location>
</feature>
<evidence type="ECO:0008006" key="8">
    <source>
        <dbReference type="Google" id="ProtNLM"/>
    </source>
</evidence>
<evidence type="ECO:0000256" key="2">
    <source>
        <dbReference type="ARBA" id="ARBA00022692"/>
    </source>
</evidence>
<keyword evidence="4 5" id="KW-0472">Membrane</keyword>
<accession>A0A8S1HV38</accession>
<sequence>MALTWQTCILSVFAVATLPLYFRILYILIRYRKRQVFRTHFYAITVYQGVIDVVGFFVYYCSFNLRGIEALRPLYLATNGTPLVNFLYVQTYFFQYARITGVVLISVQRCITVAFARTSADYLLRKFPSWAFLLVQCLLPLALYGNMMLVPMHLDENLNHIIEEQTLLFHYWKSAVIPAVAMTACIVSYVVIGKVLRVNGVRSKRELQLTVQVSGLQLALLIISIHFILQLIFVYSKMLNAVFMMRNLLPLWVGFLTFINPWMMMLVNRDVRKLCLNGVSETNRMPVSEIPTVSTRGKSRQSTVFAHRFQ</sequence>
<comment type="caution">
    <text evidence="6">The sequence shown here is derived from an EMBL/GenBank/DDBJ whole genome shotgun (WGS) entry which is preliminary data.</text>
</comment>
<feature type="transmembrane region" description="Helical" evidence="5">
    <location>
        <begin position="213"/>
        <end position="236"/>
    </location>
</feature>
<evidence type="ECO:0000256" key="4">
    <source>
        <dbReference type="ARBA" id="ARBA00023136"/>
    </source>
</evidence>
<dbReference type="AlphaFoldDB" id="A0A8S1HV38"/>
<dbReference type="OrthoDB" id="5848887at2759"/>
<dbReference type="InterPro" id="IPR051119">
    <property type="entry name" value="Nematode_SR-like"/>
</dbReference>
<evidence type="ECO:0000256" key="1">
    <source>
        <dbReference type="ARBA" id="ARBA00004141"/>
    </source>
</evidence>
<dbReference type="Proteomes" id="UP000835052">
    <property type="component" value="Unassembled WGS sequence"/>
</dbReference>
<gene>
    <name evidence="6" type="ORF">CAUJ_LOCUS14060</name>
</gene>
<evidence type="ECO:0000313" key="6">
    <source>
        <dbReference type="EMBL" id="CAD6198154.1"/>
    </source>
</evidence>
<name>A0A8S1HV38_9PELO</name>
<keyword evidence="2 5" id="KW-0812">Transmembrane</keyword>
<feature type="transmembrane region" description="Helical" evidence="5">
    <location>
        <begin position="170"/>
        <end position="192"/>
    </location>
</feature>
<keyword evidence="3 5" id="KW-1133">Transmembrane helix</keyword>
<dbReference type="InterPro" id="IPR019426">
    <property type="entry name" value="7TM_GPCR_serpentine_rcpt_Srv"/>
</dbReference>
<keyword evidence="7" id="KW-1185">Reference proteome</keyword>
<dbReference type="EMBL" id="CAJGYM010000116">
    <property type="protein sequence ID" value="CAD6198154.1"/>
    <property type="molecule type" value="Genomic_DNA"/>
</dbReference>
<proteinExistence type="predicted"/>
<reference evidence="6" key="1">
    <citation type="submission" date="2020-10" db="EMBL/GenBank/DDBJ databases">
        <authorList>
            <person name="Kikuchi T."/>
        </authorList>
    </citation>
    <scope>NUCLEOTIDE SEQUENCE</scope>
    <source>
        <strain evidence="6">NKZ352</strain>
    </source>
</reference>
<organism evidence="6 7">
    <name type="scientific">Caenorhabditis auriculariae</name>
    <dbReference type="NCBI Taxonomy" id="2777116"/>
    <lineage>
        <taxon>Eukaryota</taxon>
        <taxon>Metazoa</taxon>
        <taxon>Ecdysozoa</taxon>
        <taxon>Nematoda</taxon>
        <taxon>Chromadorea</taxon>
        <taxon>Rhabditida</taxon>
        <taxon>Rhabditina</taxon>
        <taxon>Rhabditomorpha</taxon>
        <taxon>Rhabditoidea</taxon>
        <taxon>Rhabditidae</taxon>
        <taxon>Peloderinae</taxon>
        <taxon>Caenorhabditis</taxon>
    </lineage>
</organism>
<feature type="transmembrane region" description="Helical" evidence="5">
    <location>
        <begin position="7"/>
        <end position="29"/>
    </location>
</feature>
<comment type="subcellular location">
    <subcellularLocation>
        <location evidence="1">Membrane</location>
        <topology evidence="1">Multi-pass membrane protein</topology>
    </subcellularLocation>
</comment>